<name>A0A8J3ZZL8_9ACTN</name>
<reference evidence="2" key="1">
    <citation type="submission" date="2021-01" db="EMBL/GenBank/DDBJ databases">
        <title>Whole genome shotgun sequence of Virgisporangium ochraceum NBRC 16418.</title>
        <authorList>
            <person name="Komaki H."/>
            <person name="Tamura T."/>
        </authorList>
    </citation>
    <scope>NUCLEOTIDE SEQUENCE</scope>
    <source>
        <strain evidence="2">NBRC 16418</strain>
    </source>
</reference>
<dbReference type="AlphaFoldDB" id="A0A8J3ZZL8"/>
<sequence length="141" mass="15777">MANEPKTTRTDASVDEFLGTVPDPRRRADAEEVCELMREVTGVEPAMWGPSIVGFGSYRYRYASGREGDWPAVALSPRMQALTLYISDGYDEYADLLARLGPHTIGKSCLYIKRLSDVDTDVLRTLVRDSFEHLNGRTVTT</sequence>
<gene>
    <name evidence="2" type="ORF">Voc01_071150</name>
</gene>
<dbReference type="Pfam" id="PF08818">
    <property type="entry name" value="DUF1801"/>
    <property type="match status" value="1"/>
</dbReference>
<accession>A0A8J3ZZL8</accession>
<organism evidence="2 3">
    <name type="scientific">Virgisporangium ochraceum</name>
    <dbReference type="NCBI Taxonomy" id="65505"/>
    <lineage>
        <taxon>Bacteria</taxon>
        <taxon>Bacillati</taxon>
        <taxon>Actinomycetota</taxon>
        <taxon>Actinomycetes</taxon>
        <taxon>Micromonosporales</taxon>
        <taxon>Micromonosporaceae</taxon>
        <taxon>Virgisporangium</taxon>
    </lineage>
</organism>
<dbReference type="EMBL" id="BOPH01000098">
    <property type="protein sequence ID" value="GIJ72198.1"/>
    <property type="molecule type" value="Genomic_DNA"/>
</dbReference>
<dbReference type="Proteomes" id="UP000635606">
    <property type="component" value="Unassembled WGS sequence"/>
</dbReference>
<evidence type="ECO:0000313" key="2">
    <source>
        <dbReference type="EMBL" id="GIJ72198.1"/>
    </source>
</evidence>
<feature type="domain" description="YdhG-like" evidence="1">
    <location>
        <begin position="26"/>
        <end position="129"/>
    </location>
</feature>
<evidence type="ECO:0000259" key="1">
    <source>
        <dbReference type="Pfam" id="PF08818"/>
    </source>
</evidence>
<dbReference type="InterPro" id="IPR014922">
    <property type="entry name" value="YdhG-like"/>
</dbReference>
<proteinExistence type="predicted"/>
<dbReference type="RefSeq" id="WP_203932056.1">
    <property type="nucleotide sequence ID" value="NZ_BOPH01000098.1"/>
</dbReference>
<keyword evidence="3" id="KW-1185">Reference proteome</keyword>
<evidence type="ECO:0000313" key="3">
    <source>
        <dbReference type="Proteomes" id="UP000635606"/>
    </source>
</evidence>
<comment type="caution">
    <text evidence="2">The sequence shown here is derived from an EMBL/GenBank/DDBJ whole genome shotgun (WGS) entry which is preliminary data.</text>
</comment>
<protein>
    <recommendedName>
        <fullName evidence="1">YdhG-like domain-containing protein</fullName>
    </recommendedName>
</protein>